<dbReference type="GO" id="GO:0043565">
    <property type="term" value="F:sequence-specific DNA binding"/>
    <property type="evidence" value="ECO:0007669"/>
    <property type="project" value="InterPro"/>
</dbReference>
<evidence type="ECO:0000256" key="6">
    <source>
        <dbReference type="RuleBase" id="RU004020"/>
    </source>
</evidence>
<evidence type="ECO:0000256" key="2">
    <source>
        <dbReference type="ARBA" id="ARBA00023015"/>
    </source>
</evidence>
<dbReference type="InterPro" id="IPR000232">
    <property type="entry name" value="HSF_DNA-bd"/>
</dbReference>
<dbReference type="AlphaFoldDB" id="T0QYJ9"/>
<dbReference type="GeneID" id="19958009"/>
<dbReference type="eggNOG" id="KOG0627">
    <property type="taxonomic scope" value="Eukaryota"/>
</dbReference>
<dbReference type="InParanoid" id="T0QYJ9"/>
<dbReference type="FunFam" id="1.10.10.10:FF:000027">
    <property type="entry name" value="Heat shock transcription factor 1"/>
    <property type="match status" value="1"/>
</dbReference>
<organism evidence="8 9">
    <name type="scientific">Saprolegnia diclina (strain VS20)</name>
    <dbReference type="NCBI Taxonomy" id="1156394"/>
    <lineage>
        <taxon>Eukaryota</taxon>
        <taxon>Sar</taxon>
        <taxon>Stramenopiles</taxon>
        <taxon>Oomycota</taxon>
        <taxon>Saprolegniomycetes</taxon>
        <taxon>Saprolegniales</taxon>
        <taxon>Saprolegniaceae</taxon>
        <taxon>Saprolegnia</taxon>
    </lineage>
</organism>
<proteinExistence type="inferred from homology"/>
<keyword evidence="3" id="KW-0238">DNA-binding</keyword>
<evidence type="ECO:0000256" key="4">
    <source>
        <dbReference type="ARBA" id="ARBA00023163"/>
    </source>
</evidence>
<dbReference type="InterPro" id="IPR036388">
    <property type="entry name" value="WH-like_DNA-bd_sf"/>
</dbReference>
<keyword evidence="9" id="KW-1185">Reference proteome</keyword>
<dbReference type="SMART" id="SM00415">
    <property type="entry name" value="HSF"/>
    <property type="match status" value="1"/>
</dbReference>
<dbReference type="Proteomes" id="UP000030762">
    <property type="component" value="Unassembled WGS sequence"/>
</dbReference>
<dbReference type="RefSeq" id="XP_008621744.1">
    <property type="nucleotide sequence ID" value="XM_008623522.1"/>
</dbReference>
<evidence type="ECO:0000313" key="9">
    <source>
        <dbReference type="Proteomes" id="UP000030762"/>
    </source>
</evidence>
<dbReference type="GO" id="GO:0005634">
    <property type="term" value="C:nucleus"/>
    <property type="evidence" value="ECO:0007669"/>
    <property type="project" value="UniProtKB-SubCell"/>
</dbReference>
<dbReference type="Gene3D" id="1.10.10.10">
    <property type="entry name" value="Winged helix-like DNA-binding domain superfamily/Winged helix DNA-binding domain"/>
    <property type="match status" value="1"/>
</dbReference>
<dbReference type="STRING" id="1156394.T0QYJ9"/>
<dbReference type="Pfam" id="PF00447">
    <property type="entry name" value="HSF_DNA-bind"/>
    <property type="match status" value="1"/>
</dbReference>
<dbReference type="OrthoDB" id="60033at2759"/>
<name>T0QYJ9_SAPDV</name>
<keyword evidence="4" id="KW-0804">Transcription</keyword>
<dbReference type="PRINTS" id="PR00056">
    <property type="entry name" value="HSFDOMAIN"/>
</dbReference>
<dbReference type="PANTHER" id="PTHR10015:SF206">
    <property type="entry name" value="HSF-TYPE DNA-BINDING DOMAIN-CONTAINING PROTEIN"/>
    <property type="match status" value="1"/>
</dbReference>
<evidence type="ECO:0000256" key="3">
    <source>
        <dbReference type="ARBA" id="ARBA00023125"/>
    </source>
</evidence>
<evidence type="ECO:0000259" key="7">
    <source>
        <dbReference type="SMART" id="SM00415"/>
    </source>
</evidence>
<accession>T0QYJ9</accession>
<dbReference type="OMA" id="EDAEWWE"/>
<dbReference type="VEuPathDB" id="FungiDB:SDRG_17282"/>
<dbReference type="SUPFAM" id="SSF46785">
    <property type="entry name" value="Winged helix' DNA-binding domain"/>
    <property type="match status" value="1"/>
</dbReference>
<dbReference type="PANTHER" id="PTHR10015">
    <property type="entry name" value="HEAT SHOCK TRANSCRIPTION FACTOR"/>
    <property type="match status" value="1"/>
</dbReference>
<dbReference type="EMBL" id="JH767374">
    <property type="protein sequence ID" value="EQC24828.1"/>
    <property type="molecule type" value="Genomic_DNA"/>
</dbReference>
<feature type="domain" description="HSF-type DNA-binding" evidence="7">
    <location>
        <begin position="10"/>
        <end position="108"/>
    </location>
</feature>
<comment type="subcellular location">
    <subcellularLocation>
        <location evidence="1">Nucleus</location>
    </subcellularLocation>
</comment>
<dbReference type="InterPro" id="IPR036390">
    <property type="entry name" value="WH_DNA-bd_sf"/>
</dbReference>
<comment type="similarity">
    <text evidence="6">Belongs to the HSF family.</text>
</comment>
<gene>
    <name evidence="8" type="ORF">SDRG_17282</name>
</gene>
<evidence type="ECO:0000256" key="1">
    <source>
        <dbReference type="ARBA" id="ARBA00004123"/>
    </source>
</evidence>
<evidence type="ECO:0000313" key="8">
    <source>
        <dbReference type="EMBL" id="EQC24828.1"/>
    </source>
</evidence>
<sequence length="235" mass="26764">MASLKPTVKTAPIFLQKTFRMFQEAPSDVATWNQDGTTIRIHVPHQFATSVLPKYFKHNNFLSFVRQLNFYGFRKCKGDAAEDAEWWEFHHDKFSREAPHLMQEIRRKSTPEPEHPKEIQSLKTQIAGLQTQYDSLTQVISNLTGQINQLVAMAAPATSALPKEDDDMSVVSSDDERMSIDSDVEDAFCSDMAMLELCSSDELATIQDMVSIFDSPNAHSFFEGFDQQHVALNYY</sequence>
<dbReference type="GO" id="GO:0003700">
    <property type="term" value="F:DNA-binding transcription factor activity"/>
    <property type="evidence" value="ECO:0007669"/>
    <property type="project" value="InterPro"/>
</dbReference>
<evidence type="ECO:0000256" key="5">
    <source>
        <dbReference type="ARBA" id="ARBA00023242"/>
    </source>
</evidence>
<keyword evidence="2" id="KW-0805">Transcription regulation</keyword>
<reference evidence="8 9" key="1">
    <citation type="submission" date="2012-04" db="EMBL/GenBank/DDBJ databases">
        <title>The Genome Sequence of Saprolegnia declina VS20.</title>
        <authorList>
            <consortium name="The Broad Institute Genome Sequencing Platform"/>
            <person name="Russ C."/>
            <person name="Nusbaum C."/>
            <person name="Tyler B."/>
            <person name="van West P."/>
            <person name="Dieguez-Uribeondo J."/>
            <person name="de Bruijn I."/>
            <person name="Tripathy S."/>
            <person name="Jiang R."/>
            <person name="Young S.K."/>
            <person name="Zeng Q."/>
            <person name="Gargeya S."/>
            <person name="Fitzgerald M."/>
            <person name="Haas B."/>
            <person name="Abouelleil A."/>
            <person name="Alvarado L."/>
            <person name="Arachchi H.M."/>
            <person name="Berlin A."/>
            <person name="Chapman S.B."/>
            <person name="Goldberg J."/>
            <person name="Griggs A."/>
            <person name="Gujja S."/>
            <person name="Hansen M."/>
            <person name="Howarth C."/>
            <person name="Imamovic A."/>
            <person name="Larimer J."/>
            <person name="McCowen C."/>
            <person name="Montmayeur A."/>
            <person name="Murphy C."/>
            <person name="Neiman D."/>
            <person name="Pearson M."/>
            <person name="Priest M."/>
            <person name="Roberts A."/>
            <person name="Saif S."/>
            <person name="Shea T."/>
            <person name="Sisk P."/>
            <person name="Sykes S."/>
            <person name="Wortman J."/>
            <person name="Nusbaum C."/>
            <person name="Birren B."/>
        </authorList>
    </citation>
    <scope>NUCLEOTIDE SEQUENCE [LARGE SCALE GENOMIC DNA]</scope>
    <source>
        <strain evidence="8 9">VS20</strain>
    </source>
</reference>
<protein>
    <recommendedName>
        <fullName evidence="7">HSF-type DNA-binding domain-containing protein</fullName>
    </recommendedName>
</protein>
<keyword evidence="5" id="KW-0539">Nucleus</keyword>